<name>A0AAV3FW79_STRCB</name>
<dbReference type="NCBIfam" id="NF045971">
    <property type="entry name" value="conju_CD1110"/>
    <property type="match status" value="1"/>
</dbReference>
<comment type="caution">
    <text evidence="1">The sequence shown here is derived from an EMBL/GenBank/DDBJ whole genome shotgun (WGS) entry which is preliminary data.</text>
</comment>
<dbReference type="EMBL" id="AIDX01000001">
    <property type="protein sequence ID" value="EIQ82682.1"/>
    <property type="molecule type" value="Genomic_DNA"/>
</dbReference>
<dbReference type="InterPro" id="IPR027417">
    <property type="entry name" value="P-loop_NTPase"/>
</dbReference>
<dbReference type="Proteomes" id="UP000004423">
    <property type="component" value="Unassembled WGS sequence"/>
</dbReference>
<dbReference type="SUPFAM" id="SSF52540">
    <property type="entry name" value="P-loop containing nucleoside triphosphate hydrolases"/>
    <property type="match status" value="1"/>
</dbReference>
<reference evidence="1 2" key="1">
    <citation type="journal article" date="2012" name="PLoS ONE">
        <title>Gene Repertoire Evolution of Streptococcus pyogenes Inferred from Phylogenomic Analysis with Streptococcus canis and Streptococcus dysgalactiae.</title>
        <authorList>
            <person name="Lefebure T."/>
            <person name="Richards V.P."/>
            <person name="Lang P."/>
            <person name="Pavinski-Bitar P."/>
            <person name="Stanhope M.J."/>
        </authorList>
    </citation>
    <scope>NUCLEOTIDE SEQUENCE [LARGE SCALE GENOMIC DNA]</scope>
    <source>
        <strain evidence="1 2">FSL Z3-227</strain>
    </source>
</reference>
<dbReference type="AlphaFoldDB" id="A0AAV3FW79"/>
<organism evidence="1 2">
    <name type="scientific">Streptococcus canis FSL Z3-227</name>
    <dbReference type="NCBI Taxonomy" id="482234"/>
    <lineage>
        <taxon>Bacteria</taxon>
        <taxon>Bacillati</taxon>
        <taxon>Bacillota</taxon>
        <taxon>Bacilli</taxon>
        <taxon>Lactobacillales</taxon>
        <taxon>Streptococcaceae</taxon>
        <taxon>Streptococcus</taxon>
    </lineage>
</organism>
<proteinExistence type="predicted"/>
<protein>
    <recommendedName>
        <fullName evidence="3">TraG P-loop domain-containing protein</fullName>
    </recommendedName>
</protein>
<evidence type="ECO:0008006" key="3">
    <source>
        <dbReference type="Google" id="ProtNLM"/>
    </source>
</evidence>
<evidence type="ECO:0000313" key="2">
    <source>
        <dbReference type="Proteomes" id="UP000004423"/>
    </source>
</evidence>
<accession>A0AAV3FW79</accession>
<sequence>MLEPYEGKLSRTVFREEGGSNTTDLLDYSAIGREFKGQLVDIFIGSNTHINLLDLPDTSQLNDEESDPIGDKSNLLMALFETILDEVTDEEFTIIDRVTRQTYARFEGSGVVPTLRDWHDVLMEQKESVARQLALKSEIYAKGSQDIFAHQTNVNLNDRFVIFNLKKLTGKLKPFALMVIQDYIWNQVVNSQGKLTTRIYFDEVQLLFKTKTQAVFFTELYSRIRKYGAIPTAITQNIETLIAWEEGRKLLSNSEFMILLKHKPQDLEALKSVLELSPALVKYIAKPKAKGTGLIVAGTTIVPFENPIPKNTKLYDLVATDT</sequence>
<evidence type="ECO:0000313" key="1">
    <source>
        <dbReference type="EMBL" id="EIQ82682.1"/>
    </source>
</evidence>
<dbReference type="Gene3D" id="3.40.50.300">
    <property type="entry name" value="P-loop containing nucleotide triphosphate hydrolases"/>
    <property type="match status" value="1"/>
</dbReference>
<gene>
    <name evidence="1" type="ORF">SCAZ3_09985</name>
</gene>
<dbReference type="RefSeq" id="WP_003045315.1">
    <property type="nucleotide sequence ID" value="NZ_AIDX01000001.2"/>
</dbReference>